<name>A0AAZ1WX40_OREAU</name>
<reference evidence="6" key="3">
    <citation type="submission" date="2025-09" db="UniProtKB">
        <authorList>
            <consortium name="Ensembl"/>
        </authorList>
    </citation>
    <scope>IDENTIFICATION</scope>
</reference>
<dbReference type="Ensembl" id="ENSOABT00000073639.1">
    <property type="protein sequence ID" value="ENSOABP00000059997.1"/>
    <property type="gene ID" value="ENSOABG00000035208.1"/>
</dbReference>
<keyword evidence="4" id="KW-1133">Transmembrane helix</keyword>
<feature type="chain" id="PRO_5044343692" description="Immunoglobulin V-set domain-containing protein" evidence="5">
    <location>
        <begin position="28"/>
        <end position="178"/>
    </location>
</feature>
<organism evidence="6 7">
    <name type="scientific">Oreochromis aureus</name>
    <name type="common">Israeli tilapia</name>
    <name type="synonym">Chromis aureus</name>
    <dbReference type="NCBI Taxonomy" id="47969"/>
    <lineage>
        <taxon>Eukaryota</taxon>
        <taxon>Metazoa</taxon>
        <taxon>Chordata</taxon>
        <taxon>Craniata</taxon>
        <taxon>Vertebrata</taxon>
        <taxon>Euteleostomi</taxon>
        <taxon>Actinopterygii</taxon>
        <taxon>Neopterygii</taxon>
        <taxon>Teleostei</taxon>
        <taxon>Neoteleostei</taxon>
        <taxon>Acanthomorphata</taxon>
        <taxon>Ovalentaria</taxon>
        <taxon>Cichlomorphae</taxon>
        <taxon>Cichliformes</taxon>
        <taxon>Cichlidae</taxon>
        <taxon>African cichlids</taxon>
        <taxon>Pseudocrenilabrinae</taxon>
        <taxon>Oreochromini</taxon>
        <taxon>Oreochromis</taxon>
    </lineage>
</organism>
<evidence type="ECO:0000256" key="5">
    <source>
        <dbReference type="SAM" id="SignalP"/>
    </source>
</evidence>
<feature type="signal peptide" evidence="5">
    <location>
        <begin position="1"/>
        <end position="27"/>
    </location>
</feature>
<dbReference type="GO" id="GO:0005886">
    <property type="term" value="C:plasma membrane"/>
    <property type="evidence" value="ECO:0007669"/>
    <property type="project" value="TreeGrafter"/>
</dbReference>
<dbReference type="AlphaFoldDB" id="A0AAZ1WX40"/>
<dbReference type="InterPro" id="IPR050671">
    <property type="entry name" value="CD300_family_receptors"/>
</dbReference>
<dbReference type="Proteomes" id="UP000472276">
    <property type="component" value="Unassembled WGS sequence"/>
</dbReference>
<reference evidence="7" key="1">
    <citation type="submission" date="2020-03" db="EMBL/GenBank/DDBJ databases">
        <title>Evolution of repeat sequences and sex chromosomes of tilapia species revealed by chromosome-level genomes.</title>
        <authorList>
            <person name="Xu L."/>
            <person name="Tao W."/>
            <person name="Wang D."/>
            <person name="Zhou Q."/>
        </authorList>
    </citation>
    <scope>NUCLEOTIDE SEQUENCE [LARGE SCALE GENOMIC DNA]</scope>
    <source>
        <strain evidence="7">Israel</strain>
    </source>
</reference>
<dbReference type="Gene3D" id="2.60.40.10">
    <property type="entry name" value="Immunoglobulins"/>
    <property type="match status" value="1"/>
</dbReference>
<protein>
    <recommendedName>
        <fullName evidence="8">Immunoglobulin V-set domain-containing protein</fullName>
    </recommendedName>
</protein>
<dbReference type="SUPFAM" id="SSF48726">
    <property type="entry name" value="Immunoglobulin"/>
    <property type="match status" value="1"/>
</dbReference>
<evidence type="ECO:0000256" key="4">
    <source>
        <dbReference type="SAM" id="Phobius"/>
    </source>
</evidence>
<evidence type="ECO:0000313" key="7">
    <source>
        <dbReference type="Proteomes" id="UP000472276"/>
    </source>
</evidence>
<reference evidence="6" key="2">
    <citation type="submission" date="2025-08" db="UniProtKB">
        <authorList>
            <consortium name="Ensembl"/>
        </authorList>
    </citation>
    <scope>IDENTIFICATION</scope>
</reference>
<evidence type="ECO:0000256" key="2">
    <source>
        <dbReference type="ARBA" id="ARBA00022692"/>
    </source>
</evidence>
<evidence type="ECO:0008006" key="8">
    <source>
        <dbReference type="Google" id="ProtNLM"/>
    </source>
</evidence>
<dbReference type="GO" id="GO:0004888">
    <property type="term" value="F:transmembrane signaling receptor activity"/>
    <property type="evidence" value="ECO:0007669"/>
    <property type="project" value="TreeGrafter"/>
</dbReference>
<comment type="subcellular location">
    <subcellularLocation>
        <location evidence="1">Membrane</location>
    </subcellularLocation>
</comment>
<dbReference type="PANTHER" id="PTHR11860:SF87">
    <property type="entry name" value="CMRF35-LIKE MOLECULE 8"/>
    <property type="match status" value="1"/>
</dbReference>
<keyword evidence="5" id="KW-0732">Signal</keyword>
<evidence type="ECO:0000256" key="3">
    <source>
        <dbReference type="ARBA" id="ARBA00023136"/>
    </source>
</evidence>
<dbReference type="InterPro" id="IPR036179">
    <property type="entry name" value="Ig-like_dom_sf"/>
</dbReference>
<keyword evidence="7" id="KW-1185">Reference proteome</keyword>
<accession>A0AAZ1WX40</accession>
<evidence type="ECO:0000256" key="1">
    <source>
        <dbReference type="ARBA" id="ARBA00004370"/>
    </source>
</evidence>
<proteinExistence type="predicted"/>
<keyword evidence="2 4" id="KW-0812">Transmembrane</keyword>
<sequence>MFEVYSLTGMAAHLIILLLFSVLKGWSQVTSSGKSISIPCLYESQYKNHVKYLCEGYDWTFCKYAVKTNEADPSGKYLISDDKKLKIFTVTINHGLKSENSGWYWCAKGDIQIPVYLNVTVKPITSEYCKISNKIQDDNCYSTLPLSLLLLLLLVLLFLLLFILLLKREQWNMGKILH</sequence>
<dbReference type="InterPro" id="IPR013783">
    <property type="entry name" value="Ig-like_fold"/>
</dbReference>
<feature type="transmembrane region" description="Helical" evidence="4">
    <location>
        <begin position="144"/>
        <end position="166"/>
    </location>
</feature>
<dbReference type="PANTHER" id="PTHR11860">
    <property type="entry name" value="POLYMERIC-IMMUNOGLOBULIN RECEPTOR"/>
    <property type="match status" value="1"/>
</dbReference>
<keyword evidence="3 4" id="KW-0472">Membrane</keyword>
<evidence type="ECO:0000313" key="6">
    <source>
        <dbReference type="Ensembl" id="ENSOABP00000059997.1"/>
    </source>
</evidence>